<dbReference type="GO" id="GO:0060041">
    <property type="term" value="P:retina development in camera-type eye"/>
    <property type="evidence" value="ECO:0007669"/>
    <property type="project" value="Ensembl"/>
</dbReference>
<dbReference type="PANTHER" id="PTHR34093:SF1">
    <property type="entry name" value="CHLORIDE CHANNEL CLIC-LIKE PROTEIN 1"/>
    <property type="match status" value="1"/>
</dbReference>
<feature type="compositionally biased region" description="Polar residues" evidence="7">
    <location>
        <begin position="488"/>
        <end position="513"/>
    </location>
</feature>
<dbReference type="RefSeq" id="XP_031163267.1">
    <property type="nucleotide sequence ID" value="XM_031307407.2"/>
</dbReference>
<feature type="compositionally biased region" description="Polar residues" evidence="7">
    <location>
        <begin position="546"/>
        <end position="566"/>
    </location>
</feature>
<dbReference type="GO" id="GO:0005254">
    <property type="term" value="F:chloride channel activity"/>
    <property type="evidence" value="ECO:0007669"/>
    <property type="project" value="TreeGrafter"/>
</dbReference>
<dbReference type="CTD" id="23155"/>
<feature type="transmembrane region" description="Helical" evidence="8">
    <location>
        <begin position="221"/>
        <end position="242"/>
    </location>
</feature>
<dbReference type="GO" id="GO:0005783">
    <property type="term" value="C:endoplasmic reticulum"/>
    <property type="evidence" value="ECO:0007669"/>
    <property type="project" value="TreeGrafter"/>
</dbReference>
<evidence type="ECO:0000256" key="4">
    <source>
        <dbReference type="ARBA" id="ARBA00022692"/>
    </source>
</evidence>
<proteinExistence type="inferred from homology"/>
<dbReference type="GO" id="GO:0016020">
    <property type="term" value="C:membrane"/>
    <property type="evidence" value="ECO:0007669"/>
    <property type="project" value="UniProtKB-SubCell"/>
</dbReference>
<keyword evidence="6 8" id="KW-0472">Membrane</keyword>
<dbReference type="Proteomes" id="UP000694568">
    <property type="component" value="Unplaced"/>
</dbReference>
<dbReference type="PANTHER" id="PTHR34093">
    <property type="entry name" value="CHLORIDE CHANNEL CLIC-LIKE PROTEIN 1"/>
    <property type="match status" value="1"/>
</dbReference>
<evidence type="ECO:0000256" key="7">
    <source>
        <dbReference type="SAM" id="MobiDB-lite"/>
    </source>
</evidence>
<dbReference type="Pfam" id="PF05934">
    <property type="entry name" value="MCLC"/>
    <property type="match status" value="1"/>
</dbReference>
<comment type="similarity">
    <text evidence="2">Belongs to the chloride channel MCLC family.</text>
</comment>
<evidence type="ECO:0000256" key="1">
    <source>
        <dbReference type="ARBA" id="ARBA00004141"/>
    </source>
</evidence>
<gene>
    <name evidence="10" type="primary">clcc1</name>
</gene>
<keyword evidence="11" id="KW-1185">Reference proteome</keyword>
<reference evidence="10" key="1">
    <citation type="submission" date="2025-08" db="UniProtKB">
        <authorList>
            <consortium name="Ensembl"/>
        </authorList>
    </citation>
    <scope>IDENTIFICATION</scope>
</reference>
<evidence type="ECO:0000256" key="9">
    <source>
        <dbReference type="SAM" id="SignalP"/>
    </source>
</evidence>
<feature type="region of interest" description="Disordered" evidence="7">
    <location>
        <begin position="372"/>
        <end position="583"/>
    </location>
</feature>
<dbReference type="GeneTree" id="ENSGT00940000165672"/>
<comment type="subcellular location">
    <subcellularLocation>
        <location evidence="1">Membrane</location>
        <topology evidence="1">Multi-pass membrane protein</topology>
    </subcellularLocation>
</comment>
<keyword evidence="4 8" id="KW-0812">Transmembrane</keyword>
<feature type="transmembrane region" description="Helical" evidence="8">
    <location>
        <begin position="190"/>
        <end position="209"/>
    </location>
</feature>
<dbReference type="KEGG" id="sluc:116055417"/>
<feature type="chain" id="PRO_5034984381" description="Chloride channel CLIC-like protein 1" evidence="9">
    <location>
        <begin position="17"/>
        <end position="583"/>
    </location>
</feature>
<dbReference type="GeneID" id="116055417"/>
<evidence type="ECO:0000256" key="3">
    <source>
        <dbReference type="ARBA" id="ARBA00015571"/>
    </source>
</evidence>
<feature type="signal peptide" evidence="9">
    <location>
        <begin position="1"/>
        <end position="16"/>
    </location>
</feature>
<dbReference type="AlphaFoldDB" id="A0A8C9WXP1"/>
<evidence type="ECO:0000256" key="8">
    <source>
        <dbReference type="SAM" id="Phobius"/>
    </source>
</evidence>
<evidence type="ECO:0000256" key="6">
    <source>
        <dbReference type="ARBA" id="ARBA00023136"/>
    </source>
</evidence>
<sequence length="583" mass="65601">MLLIVLVCSLSLAATGQQVDDNDWIDPYDMLNYDASTKTMRKPAETANYDNVPTKRREYTQDHGQVEPTPCSKQVEALQRQNKELNKRITAMSQQPSCNPVFKRFLTRLRKEIQRVGLPTDSTDILYDATIRLSSQAMAEIQTLLEGEDSWRTGALDNAISQILVDLRPHDYEAWKWRFEDTFGVELDTLLKIGLGILVIVAIICTQLWSKVSWFMQFTRLFAVCFFVSIIWNWLYLYKIAFAEHQSDLVKMDNAYLKCTGVKKIDWSDSLKEWFRSTWTLQGDPCKKYYEVLMVNPILLVPPTKAIAVTITTFITEPLKHVGQGISEFLVALLKDLPITLQIPVLLTIVIAIVVCVYGSVQASFRYGITAPFRRPQRDPPPPQLENPQPHIQEIEDGDHLAGGDAPQHAQRHRVNDGRLQRNQVHQRRPNRLREEPAKVVVETQRTAGPPYSEDEMDAVLREAEQNPSAESDSENLQETPEDLEGESASSVAANTTQTQTKPTESDSSSSKTKPLKENEKLSQDKLSRDSGAPKPQPAGRRPLQTDVQDLQVSAEDGTSSVSLPSIETVGVPVQETSATSVE</sequence>
<keyword evidence="9" id="KW-0732">Signal</keyword>
<feature type="transmembrane region" description="Helical" evidence="8">
    <location>
        <begin position="339"/>
        <end position="361"/>
    </location>
</feature>
<evidence type="ECO:0000256" key="5">
    <source>
        <dbReference type="ARBA" id="ARBA00022989"/>
    </source>
</evidence>
<name>A0A8C9WXP1_SANLU</name>
<keyword evidence="5 8" id="KW-1133">Transmembrane helix</keyword>
<organism evidence="10 11">
    <name type="scientific">Sander lucioperca</name>
    <name type="common">Pike-perch</name>
    <name type="synonym">Perca lucioperca</name>
    <dbReference type="NCBI Taxonomy" id="283035"/>
    <lineage>
        <taxon>Eukaryota</taxon>
        <taxon>Metazoa</taxon>
        <taxon>Chordata</taxon>
        <taxon>Craniata</taxon>
        <taxon>Vertebrata</taxon>
        <taxon>Euteleostomi</taxon>
        <taxon>Actinopterygii</taxon>
        <taxon>Neopterygii</taxon>
        <taxon>Teleostei</taxon>
        <taxon>Neoteleostei</taxon>
        <taxon>Acanthomorphata</taxon>
        <taxon>Eupercaria</taxon>
        <taxon>Perciformes</taxon>
        <taxon>Percoidei</taxon>
        <taxon>Percidae</taxon>
        <taxon>Luciopercinae</taxon>
        <taxon>Sander</taxon>
    </lineage>
</organism>
<feature type="compositionally biased region" description="Basic and acidic residues" evidence="7">
    <location>
        <begin position="515"/>
        <end position="529"/>
    </location>
</feature>
<evidence type="ECO:0000313" key="11">
    <source>
        <dbReference type="Proteomes" id="UP000694568"/>
    </source>
</evidence>
<reference evidence="10" key="2">
    <citation type="submission" date="2025-09" db="UniProtKB">
        <authorList>
            <consortium name="Ensembl"/>
        </authorList>
    </citation>
    <scope>IDENTIFICATION</scope>
</reference>
<evidence type="ECO:0000313" key="10">
    <source>
        <dbReference type="Ensembl" id="ENSSLUP00000002106.1"/>
    </source>
</evidence>
<feature type="compositionally biased region" description="Acidic residues" evidence="7">
    <location>
        <begin position="472"/>
        <end position="486"/>
    </location>
</feature>
<dbReference type="Ensembl" id="ENSSLUT00000002192.1">
    <property type="protein sequence ID" value="ENSSLUP00000002106.1"/>
    <property type="gene ID" value="ENSSLUG00000000975.1"/>
</dbReference>
<evidence type="ECO:0000256" key="2">
    <source>
        <dbReference type="ARBA" id="ARBA00005944"/>
    </source>
</evidence>
<accession>A0A8C9WXP1</accession>
<protein>
    <recommendedName>
        <fullName evidence="3">Chloride channel CLIC-like protein 1</fullName>
    </recommendedName>
</protein>
<dbReference type="InterPro" id="IPR009231">
    <property type="entry name" value="Chloride_chnl_CLIC-like"/>
</dbReference>